<organism evidence="13 14">
    <name type="scientific">Schaalia hyovaginalis</name>
    <dbReference type="NCBI Taxonomy" id="29316"/>
    <lineage>
        <taxon>Bacteria</taxon>
        <taxon>Bacillati</taxon>
        <taxon>Actinomycetota</taxon>
        <taxon>Actinomycetes</taxon>
        <taxon>Actinomycetales</taxon>
        <taxon>Actinomycetaceae</taxon>
        <taxon>Schaalia</taxon>
    </lineage>
</organism>
<dbReference type="SUPFAM" id="SSF57770">
    <property type="entry name" value="Methionyl-tRNA synthetase (MetRS), Zn-domain"/>
    <property type="match status" value="1"/>
</dbReference>
<feature type="binding site" evidence="11">
    <location>
        <position position="143"/>
    </location>
    <ligand>
        <name>Zn(2+)</name>
        <dbReference type="ChEBI" id="CHEBI:29105"/>
    </ligand>
</feature>
<keyword evidence="4 11" id="KW-0963">Cytoplasm</keyword>
<gene>
    <name evidence="11" type="primary">metG</name>
    <name evidence="13" type="ORF">HD592_000675</name>
</gene>
<dbReference type="HAMAP" id="MF_00098">
    <property type="entry name" value="Met_tRNA_synth_type1"/>
    <property type="match status" value="1"/>
</dbReference>
<dbReference type="InterPro" id="IPR041872">
    <property type="entry name" value="Anticodon_Met"/>
</dbReference>
<comment type="cofactor">
    <cofactor evidence="11">
        <name>Zn(2+)</name>
        <dbReference type="ChEBI" id="CHEBI:29105"/>
    </cofactor>
    <text evidence="11">Binds 1 zinc ion per subunit.</text>
</comment>
<protein>
    <recommendedName>
        <fullName evidence="11">Methionine--tRNA ligase</fullName>
        <ecNumber evidence="11">6.1.1.10</ecNumber>
    </recommendedName>
    <alternativeName>
        <fullName evidence="11">Methionyl-tRNA synthetase</fullName>
        <shortName evidence="11">MetRS</shortName>
    </alternativeName>
</protein>
<dbReference type="GO" id="GO:0006431">
    <property type="term" value="P:methionyl-tRNA aminoacylation"/>
    <property type="evidence" value="ECO:0007669"/>
    <property type="project" value="UniProtKB-UniRule"/>
</dbReference>
<dbReference type="RefSeq" id="WP_184451877.1">
    <property type="nucleotide sequence ID" value="NZ_JACHMK010000001.1"/>
</dbReference>
<comment type="catalytic activity">
    <reaction evidence="10 11">
        <text>tRNA(Met) + L-methionine + ATP = L-methionyl-tRNA(Met) + AMP + diphosphate</text>
        <dbReference type="Rhea" id="RHEA:13481"/>
        <dbReference type="Rhea" id="RHEA-COMP:9667"/>
        <dbReference type="Rhea" id="RHEA-COMP:9698"/>
        <dbReference type="ChEBI" id="CHEBI:30616"/>
        <dbReference type="ChEBI" id="CHEBI:33019"/>
        <dbReference type="ChEBI" id="CHEBI:57844"/>
        <dbReference type="ChEBI" id="CHEBI:78442"/>
        <dbReference type="ChEBI" id="CHEBI:78530"/>
        <dbReference type="ChEBI" id="CHEBI:456215"/>
        <dbReference type="EC" id="6.1.1.10"/>
    </reaction>
</comment>
<evidence type="ECO:0000259" key="12">
    <source>
        <dbReference type="Pfam" id="PF09334"/>
    </source>
</evidence>
<dbReference type="EC" id="6.1.1.10" evidence="11"/>
<dbReference type="InterPro" id="IPR023458">
    <property type="entry name" value="Met-tRNA_ligase_1"/>
</dbReference>
<keyword evidence="6 11" id="KW-0547">Nucleotide-binding</keyword>
<keyword evidence="14" id="KW-1185">Reference proteome</keyword>
<keyword evidence="5 11" id="KW-0436">Ligase</keyword>
<dbReference type="Proteomes" id="UP000617426">
    <property type="component" value="Unassembled WGS sequence"/>
</dbReference>
<dbReference type="AlphaFoldDB" id="A0A923E3Y6"/>
<dbReference type="CDD" id="cd07957">
    <property type="entry name" value="Anticodon_Ia_Met"/>
    <property type="match status" value="1"/>
</dbReference>
<keyword evidence="8 11" id="KW-0648">Protein biosynthesis</keyword>
<evidence type="ECO:0000256" key="3">
    <source>
        <dbReference type="ARBA" id="ARBA00008258"/>
    </source>
</evidence>
<name>A0A923E3Y6_9ACTO</name>
<feature type="binding site" evidence="11">
    <location>
        <position position="159"/>
    </location>
    <ligand>
        <name>Zn(2+)</name>
        <dbReference type="ChEBI" id="CHEBI:29105"/>
    </ligand>
</feature>
<evidence type="ECO:0000256" key="8">
    <source>
        <dbReference type="ARBA" id="ARBA00022917"/>
    </source>
</evidence>
<evidence type="ECO:0000256" key="2">
    <source>
        <dbReference type="ARBA" id="ARBA00004496"/>
    </source>
</evidence>
<dbReference type="GO" id="GO:0004825">
    <property type="term" value="F:methionine-tRNA ligase activity"/>
    <property type="evidence" value="ECO:0007669"/>
    <property type="project" value="UniProtKB-UniRule"/>
</dbReference>
<feature type="binding site" evidence="11">
    <location>
        <position position="156"/>
    </location>
    <ligand>
        <name>Zn(2+)</name>
        <dbReference type="ChEBI" id="CHEBI:29105"/>
    </ligand>
</feature>
<evidence type="ECO:0000313" key="14">
    <source>
        <dbReference type="Proteomes" id="UP000617426"/>
    </source>
</evidence>
<feature type="binding site" evidence="11">
    <location>
        <position position="351"/>
    </location>
    <ligand>
        <name>ATP</name>
        <dbReference type="ChEBI" id="CHEBI:30616"/>
    </ligand>
</feature>
<reference evidence="13" key="1">
    <citation type="submission" date="2020-08" db="EMBL/GenBank/DDBJ databases">
        <title>Sequencing the genomes of 1000 actinobacteria strains.</title>
        <authorList>
            <person name="Klenk H.-P."/>
        </authorList>
    </citation>
    <scope>NUCLEOTIDE SEQUENCE</scope>
    <source>
        <strain evidence="13">DSM 10695</strain>
    </source>
</reference>
<dbReference type="SUPFAM" id="SSF52374">
    <property type="entry name" value="Nucleotidylyl transferase"/>
    <property type="match status" value="1"/>
</dbReference>
<comment type="function">
    <text evidence="1 11">Is required not only for elongation of protein synthesis but also for the initiation of all mRNA translation through initiator tRNA(fMet) aminoacylation.</text>
</comment>
<dbReference type="SUPFAM" id="SSF47323">
    <property type="entry name" value="Anticodon-binding domain of a subclass of class I aminoacyl-tRNA synthetases"/>
    <property type="match status" value="1"/>
</dbReference>
<keyword evidence="7 11" id="KW-0067">ATP-binding</keyword>
<dbReference type="EMBL" id="JACHMK010000001">
    <property type="protein sequence ID" value="MBB6334110.1"/>
    <property type="molecule type" value="Genomic_DNA"/>
</dbReference>
<evidence type="ECO:0000256" key="9">
    <source>
        <dbReference type="ARBA" id="ARBA00023146"/>
    </source>
</evidence>
<comment type="similarity">
    <text evidence="3 11">Belongs to the class-I aminoacyl-tRNA synthetase family. MetG type 1 subfamily.</text>
</comment>
<evidence type="ECO:0000256" key="10">
    <source>
        <dbReference type="ARBA" id="ARBA00047364"/>
    </source>
</evidence>
<dbReference type="CDD" id="cd00814">
    <property type="entry name" value="MetRS_core"/>
    <property type="match status" value="1"/>
</dbReference>
<dbReference type="Gene3D" id="3.40.50.620">
    <property type="entry name" value="HUPs"/>
    <property type="match status" value="1"/>
</dbReference>
<dbReference type="PRINTS" id="PR01041">
    <property type="entry name" value="TRNASYNTHMET"/>
</dbReference>
<dbReference type="GO" id="GO:0005829">
    <property type="term" value="C:cytosol"/>
    <property type="evidence" value="ECO:0007669"/>
    <property type="project" value="TreeGrafter"/>
</dbReference>
<dbReference type="Gene3D" id="1.10.730.10">
    <property type="entry name" value="Isoleucyl-tRNA Synthetase, Domain 1"/>
    <property type="match status" value="1"/>
</dbReference>
<dbReference type="Pfam" id="PF09334">
    <property type="entry name" value="tRNA-synt_1g"/>
    <property type="match status" value="1"/>
</dbReference>
<dbReference type="InterPro" id="IPR015413">
    <property type="entry name" value="Methionyl/Leucyl_tRNA_Synth"/>
</dbReference>
<dbReference type="PANTHER" id="PTHR45765">
    <property type="entry name" value="METHIONINE--TRNA LIGASE"/>
    <property type="match status" value="1"/>
</dbReference>
<dbReference type="GO" id="GO:0005524">
    <property type="term" value="F:ATP binding"/>
    <property type="evidence" value="ECO:0007669"/>
    <property type="project" value="UniProtKB-UniRule"/>
</dbReference>
<proteinExistence type="inferred from homology"/>
<dbReference type="FunFam" id="2.20.28.20:FF:000001">
    <property type="entry name" value="Methionine--tRNA ligase"/>
    <property type="match status" value="1"/>
</dbReference>
<evidence type="ECO:0000313" key="13">
    <source>
        <dbReference type="EMBL" id="MBB6334110.1"/>
    </source>
</evidence>
<dbReference type="PANTHER" id="PTHR45765:SF1">
    <property type="entry name" value="METHIONINE--TRNA LIGASE, CYTOPLASMIC"/>
    <property type="match status" value="1"/>
</dbReference>
<comment type="caution">
    <text evidence="13">The sequence shown here is derived from an EMBL/GenBank/DDBJ whole genome shotgun (WGS) entry which is preliminary data.</text>
</comment>
<dbReference type="Gene3D" id="2.20.28.20">
    <property type="entry name" value="Methionyl-tRNA synthetase, Zn-domain"/>
    <property type="match status" value="1"/>
</dbReference>
<dbReference type="InterPro" id="IPR014729">
    <property type="entry name" value="Rossmann-like_a/b/a_fold"/>
</dbReference>
<comment type="subunit">
    <text evidence="11">Monomer.</text>
</comment>
<keyword evidence="11" id="KW-0862">Zinc</keyword>
<evidence type="ECO:0000256" key="7">
    <source>
        <dbReference type="ARBA" id="ARBA00022840"/>
    </source>
</evidence>
<feature type="binding site" evidence="11">
    <location>
        <position position="146"/>
    </location>
    <ligand>
        <name>Zn(2+)</name>
        <dbReference type="ChEBI" id="CHEBI:29105"/>
    </ligand>
</feature>
<evidence type="ECO:0000256" key="6">
    <source>
        <dbReference type="ARBA" id="ARBA00022741"/>
    </source>
</evidence>
<feature type="domain" description="Methionyl/Leucyl tRNA synthetase" evidence="12">
    <location>
        <begin position="7"/>
        <end position="411"/>
    </location>
</feature>
<evidence type="ECO:0000256" key="4">
    <source>
        <dbReference type="ARBA" id="ARBA00022490"/>
    </source>
</evidence>
<dbReference type="InterPro" id="IPR029038">
    <property type="entry name" value="MetRS_Zn"/>
</dbReference>
<feature type="short sequence motif" description="'KMSKS' region" evidence="11">
    <location>
        <begin position="348"/>
        <end position="352"/>
    </location>
</feature>
<keyword evidence="9 11" id="KW-0030">Aminoacyl-tRNA synthetase</keyword>
<evidence type="ECO:0000256" key="5">
    <source>
        <dbReference type="ARBA" id="ARBA00022598"/>
    </source>
</evidence>
<dbReference type="InterPro" id="IPR014758">
    <property type="entry name" value="Met-tRNA_synth"/>
</dbReference>
<dbReference type="InterPro" id="IPR033911">
    <property type="entry name" value="MetRS_core"/>
</dbReference>
<accession>A0A923E3Y6</accession>
<feature type="short sequence motif" description="'HIGH' region" evidence="11">
    <location>
        <begin position="11"/>
        <end position="21"/>
    </location>
</feature>
<dbReference type="InterPro" id="IPR009080">
    <property type="entry name" value="tRNAsynth_Ia_anticodon-bd"/>
</dbReference>
<dbReference type="GO" id="GO:0046872">
    <property type="term" value="F:metal ion binding"/>
    <property type="evidence" value="ECO:0007669"/>
    <property type="project" value="UniProtKB-KW"/>
</dbReference>
<evidence type="ECO:0000256" key="1">
    <source>
        <dbReference type="ARBA" id="ARBA00003314"/>
    </source>
</evidence>
<keyword evidence="11" id="KW-0479">Metal-binding</keyword>
<evidence type="ECO:0000256" key="11">
    <source>
        <dbReference type="HAMAP-Rule" id="MF_00098"/>
    </source>
</evidence>
<dbReference type="NCBIfam" id="TIGR00398">
    <property type="entry name" value="metG"/>
    <property type="match status" value="1"/>
</dbReference>
<sequence>MSRILSAVAWPYANGPRHIGHVAGFGVPSDVFSRYMRMAGHDVLMVSGTDEHGTPILVAADSEGISARELADRNNRLIVEDLVALGLSYDLFTRTTAGNHYRIVQEMFRTVRDNGYMIEQVTRAAISPSTGRTLPDRYIEGTCPICSTPGARGDQCDACGNQLDPTDLIDPRSRINGETPEFVESTHYFLDLPALAQALSAWLDDREQSGTWRPNVIKFSKNFLGDIRPRAMTRDIDWGIPVPGWEDQPGKRLYVWFDAVIGYLSASIEWARRTGNPEAWRQWWNDPESLSYYFMGKDNIVFHSQIWPAEMIGYNGGGARGGTPGELGVLNLPTEVVSSEFLTMEGKKFSSSHGIVIYVRDFLERYQADALRYFISAAGPETSDSDFTWAEFVRRTNGELVAGWGNLVNRTASMIAKKFGEIPAPGGLEEIDRELLDAINAGFDTVGGLIRHHRQKAALAEAMRLVGEANKYVADTEPFKLKAPEQQERLATVLHTLAQAVADLNLMLSPFLPHAANDVDRVMGGTGRIAPMPRIEEVEELDPEVLPEAFDGRSGYPIITGDYTSAPAWGRHEITVGTPIAKPTPVFTKLDDAIVEEELARYADSIPDDVTGA</sequence>
<comment type="subcellular location">
    <subcellularLocation>
        <location evidence="2 11">Cytoplasm</location>
    </subcellularLocation>
</comment>